<dbReference type="InterPro" id="IPR029058">
    <property type="entry name" value="AB_hydrolase_fold"/>
</dbReference>
<dbReference type="Proteomes" id="UP000183209">
    <property type="component" value="Unassembled WGS sequence"/>
</dbReference>
<keyword evidence="3" id="KW-0378">Hydrolase</keyword>
<accession>A0A1I6RT19</accession>
<evidence type="ECO:0000256" key="2">
    <source>
        <dbReference type="ARBA" id="ARBA00022729"/>
    </source>
</evidence>
<dbReference type="OrthoDB" id="9809261at2"/>
<proteinExistence type="predicted"/>
<reference evidence="5 6" key="1">
    <citation type="submission" date="2016-10" db="EMBL/GenBank/DDBJ databases">
        <authorList>
            <person name="de Groot N.N."/>
        </authorList>
    </citation>
    <scope>NUCLEOTIDE SEQUENCE [LARGE SCALE GENOMIC DNA]</scope>
    <source>
        <strain evidence="5 6">CGMCC 1.6114</strain>
    </source>
</reference>
<dbReference type="EMBL" id="FPAG01000003">
    <property type="protein sequence ID" value="SFS67877.1"/>
    <property type="molecule type" value="Genomic_DNA"/>
</dbReference>
<sequence length="426" mass="48980">MIRLIWLFILTNSFLLGGVLYAQPTVRANNEKTTVKSLPDLLTLKHGEPVNSPEVWERLKRPELLHLFKNEVYGMVPDGDPIPSSIEVIEESDAAFNNKAHRIQFALDFKKGHRNLRVHILLYLPKDVLNPPVFLGYNFYGNHTVVHDNNVLVSDSWVRINETLDVYNHKADQKSRGKRSYRWPVDKILQEGFGIATVYYGDIDPDRNDFTDGIHPFFYKEGQDEPGLNEWGSLTAWAWGLSRILDCLKGYEATADSKYILFGHSRLGKTVLWASALDQRFDMVIANNSGCGGAALFRRKNGETIQLINNRFPHWFSKSFKKYNDKETMLPLDQHMLIALNAPRPVYIASAIKDKWADPEGEYLSAYYASPVYELYNKRGLSDRNFPDVNKPIHQTIGYHVRSGKHDVTVYDWKQFMIFAKGHLND</sequence>
<dbReference type="Gene3D" id="3.40.50.1820">
    <property type="entry name" value="alpha/beta hydrolase"/>
    <property type="match status" value="1"/>
</dbReference>
<dbReference type="SUPFAM" id="SSF53474">
    <property type="entry name" value="alpha/beta-Hydrolases"/>
    <property type="match status" value="1"/>
</dbReference>
<dbReference type="Pfam" id="PF22244">
    <property type="entry name" value="GCE_fung"/>
    <property type="match status" value="1"/>
</dbReference>
<protein>
    <recommendedName>
        <fullName evidence="4">4-O-methyl-glucuronoyl methylesterase-like domain-containing protein</fullName>
    </recommendedName>
</protein>
<keyword evidence="2" id="KW-0732">Signal</keyword>
<dbReference type="RefSeq" id="WP_074977723.1">
    <property type="nucleotide sequence ID" value="NZ_FPAG01000003.1"/>
</dbReference>
<evidence type="ECO:0000256" key="1">
    <source>
        <dbReference type="ARBA" id="ARBA00022487"/>
    </source>
</evidence>
<keyword evidence="1" id="KW-0719">Serine esterase</keyword>
<evidence type="ECO:0000259" key="4">
    <source>
        <dbReference type="Pfam" id="PF22244"/>
    </source>
</evidence>
<evidence type="ECO:0000256" key="3">
    <source>
        <dbReference type="ARBA" id="ARBA00022801"/>
    </source>
</evidence>
<name>A0A1I6RT19_9FLAO</name>
<organism evidence="5 6">
    <name type="scientific">Zhouia amylolytica</name>
    <dbReference type="NCBI Taxonomy" id="376730"/>
    <lineage>
        <taxon>Bacteria</taxon>
        <taxon>Pseudomonadati</taxon>
        <taxon>Bacteroidota</taxon>
        <taxon>Flavobacteriia</taxon>
        <taxon>Flavobacteriales</taxon>
        <taxon>Flavobacteriaceae</taxon>
        <taxon>Zhouia</taxon>
    </lineage>
</organism>
<dbReference type="GO" id="GO:0052689">
    <property type="term" value="F:carboxylic ester hydrolase activity"/>
    <property type="evidence" value="ECO:0007669"/>
    <property type="project" value="UniProtKB-KW"/>
</dbReference>
<evidence type="ECO:0000313" key="5">
    <source>
        <dbReference type="EMBL" id="SFS67877.1"/>
    </source>
</evidence>
<dbReference type="AlphaFoldDB" id="A0A1I6RT19"/>
<gene>
    <name evidence="5" type="ORF">SAMN04487906_1304</name>
</gene>
<dbReference type="InterPro" id="IPR054579">
    <property type="entry name" value="GCE-like_dom"/>
</dbReference>
<feature type="domain" description="4-O-methyl-glucuronoyl methylesterase-like" evidence="4">
    <location>
        <begin position="230"/>
        <end position="374"/>
    </location>
</feature>
<evidence type="ECO:0000313" key="6">
    <source>
        <dbReference type="Proteomes" id="UP000183209"/>
    </source>
</evidence>